<dbReference type="GeneID" id="81406697"/>
<proteinExistence type="predicted"/>
<dbReference type="OrthoDB" id="4329373at2759"/>
<sequence>MPPSTITSRIPEDTNEQWEDDEIHKQYNVPMVAVKAHPRVLMHCEVSRDTASALKIGVSIDKWISTEYFIWEMAAGLADSRINPHWTQFFDEHYKGKWEHIQHLYDGVVDLPERFIHPVPAPPFHVAEVRIQTEPVPRYWRLRANTGRPMIETGFWDLWKYILRCDASVVGPVEVILRAPSRTPDGEDAVDPWNMASFTDQLEGGTRLNVAELGWAHDFAEPAPLEPLRNPGHEESSSSSGSPSSSLAALRTVPHRVRRRLSRSNSKDKFVR</sequence>
<organism evidence="2 3">
    <name type="scientific">Penicillium bovifimosum</name>
    <dbReference type="NCBI Taxonomy" id="126998"/>
    <lineage>
        <taxon>Eukaryota</taxon>
        <taxon>Fungi</taxon>
        <taxon>Dikarya</taxon>
        <taxon>Ascomycota</taxon>
        <taxon>Pezizomycotina</taxon>
        <taxon>Eurotiomycetes</taxon>
        <taxon>Eurotiomycetidae</taxon>
        <taxon>Eurotiales</taxon>
        <taxon>Aspergillaceae</taxon>
        <taxon>Penicillium</taxon>
    </lineage>
</organism>
<feature type="region of interest" description="Disordered" evidence="1">
    <location>
        <begin position="222"/>
        <end position="272"/>
    </location>
</feature>
<comment type="caution">
    <text evidence="2">The sequence shown here is derived from an EMBL/GenBank/DDBJ whole genome shotgun (WGS) entry which is preliminary data.</text>
</comment>
<accession>A0A9W9L137</accession>
<feature type="compositionally biased region" description="Basic residues" evidence="1">
    <location>
        <begin position="253"/>
        <end position="262"/>
    </location>
</feature>
<reference evidence="2" key="2">
    <citation type="journal article" date="2023" name="IMA Fungus">
        <title>Comparative genomic study of the Penicillium genus elucidates a diverse pangenome and 15 lateral gene transfer events.</title>
        <authorList>
            <person name="Petersen C."/>
            <person name="Sorensen T."/>
            <person name="Nielsen M.R."/>
            <person name="Sondergaard T.E."/>
            <person name="Sorensen J.L."/>
            <person name="Fitzpatrick D.A."/>
            <person name="Frisvad J.C."/>
            <person name="Nielsen K.L."/>
        </authorList>
    </citation>
    <scope>NUCLEOTIDE SEQUENCE</scope>
    <source>
        <strain evidence="2">IBT 22155</strain>
    </source>
</reference>
<feature type="compositionally biased region" description="Low complexity" evidence="1">
    <location>
        <begin position="237"/>
        <end position="246"/>
    </location>
</feature>
<dbReference type="AlphaFoldDB" id="A0A9W9L137"/>
<name>A0A9W9L137_9EURO</name>
<evidence type="ECO:0000313" key="2">
    <source>
        <dbReference type="EMBL" id="KAJ5130744.1"/>
    </source>
</evidence>
<reference evidence="2" key="1">
    <citation type="submission" date="2022-11" db="EMBL/GenBank/DDBJ databases">
        <authorList>
            <person name="Petersen C."/>
        </authorList>
    </citation>
    <scope>NUCLEOTIDE SEQUENCE</scope>
    <source>
        <strain evidence="2">IBT 22155</strain>
    </source>
</reference>
<dbReference type="Proteomes" id="UP001149079">
    <property type="component" value="Unassembled WGS sequence"/>
</dbReference>
<dbReference type="RefSeq" id="XP_056521123.1">
    <property type="nucleotide sequence ID" value="XM_056667527.1"/>
</dbReference>
<evidence type="ECO:0000313" key="3">
    <source>
        <dbReference type="Proteomes" id="UP001149079"/>
    </source>
</evidence>
<evidence type="ECO:0000256" key="1">
    <source>
        <dbReference type="SAM" id="MobiDB-lite"/>
    </source>
</evidence>
<keyword evidence="3" id="KW-1185">Reference proteome</keyword>
<dbReference type="EMBL" id="JAPQKL010000005">
    <property type="protein sequence ID" value="KAJ5130744.1"/>
    <property type="molecule type" value="Genomic_DNA"/>
</dbReference>
<protein>
    <submittedName>
        <fullName evidence="2">Uncharacterized protein</fullName>
    </submittedName>
</protein>
<gene>
    <name evidence="2" type="ORF">N7515_006783</name>
</gene>